<sequence>MFAFAHPHSHSYSPSSPYTSRPTFLELVPSSLVYERHPHYHHSHDYLADQRRRQRQLALKEAEAAERRRRIQEDLEVAAYRAAVAAEVEHRRRQAAYAREQRRRQDDRRRLVEARRARQRHVHPYPRQLLDLVFQHLDAAALDDDEHADEHDESSDDDEQQLVHLVPLGAPDLSEHDEASAASSASDSASDLDMVALVDESDDDSDAEMASSPSRDSALSTLASLASEFASRRSAFTSPSTLTFSPSPSPADRATRSPTPPLAFGRANAVFLGYEEALLALLTRIDAVESGGDDGVRRTRKELVRAIEDELARLDGIKARAWEEQSGSSAGESDADDESTEHDADDAEDVLELSSSSDSDIDTFPTSSTSHARRNASTKVPFVAPSSTSRHTRFASPALSSTSTSSSAADPVDEPLNAGSDDVASLLLDVHKAHDEFDEMSDDERERLEMEALRAADRESDGDDKQDLDGDEEGVWVYC</sequence>
<dbReference type="GO" id="GO:0051087">
    <property type="term" value="F:protein-folding chaperone binding"/>
    <property type="evidence" value="ECO:0007669"/>
    <property type="project" value="InterPro"/>
</dbReference>
<feature type="domain" description="BAG" evidence="2">
    <location>
        <begin position="274"/>
        <end position="316"/>
    </location>
</feature>
<accession>A0A194S4T7</accession>
<dbReference type="OMA" id="REWNESK"/>
<dbReference type="Gene3D" id="1.20.58.120">
    <property type="entry name" value="BAG domain"/>
    <property type="match status" value="1"/>
</dbReference>
<evidence type="ECO:0000313" key="3">
    <source>
        <dbReference type="EMBL" id="KPV75525.1"/>
    </source>
</evidence>
<feature type="region of interest" description="Disordered" evidence="1">
    <location>
        <begin position="454"/>
        <end position="479"/>
    </location>
</feature>
<feature type="region of interest" description="Disordered" evidence="1">
    <location>
        <begin position="322"/>
        <end position="420"/>
    </location>
</feature>
<evidence type="ECO:0000256" key="1">
    <source>
        <dbReference type="SAM" id="MobiDB-lite"/>
    </source>
</evidence>
<dbReference type="Proteomes" id="UP000053890">
    <property type="component" value="Unassembled WGS sequence"/>
</dbReference>
<keyword evidence="4" id="KW-1185">Reference proteome</keyword>
<dbReference type="RefSeq" id="XP_018271574.1">
    <property type="nucleotide sequence ID" value="XM_018414338.1"/>
</dbReference>
<protein>
    <recommendedName>
        <fullName evidence="2">BAG domain-containing protein</fullName>
    </recommendedName>
</protein>
<feature type="compositionally biased region" description="Acidic residues" evidence="1">
    <location>
        <begin position="469"/>
        <end position="479"/>
    </location>
</feature>
<dbReference type="GeneID" id="28974786"/>
<name>A0A194S4T7_RHOGW</name>
<dbReference type="Pfam" id="PF02179">
    <property type="entry name" value="BAG"/>
    <property type="match status" value="1"/>
</dbReference>
<dbReference type="InterPro" id="IPR036533">
    <property type="entry name" value="BAG_dom_sf"/>
</dbReference>
<dbReference type="EMBL" id="KQ474078">
    <property type="protein sequence ID" value="KPV75525.1"/>
    <property type="molecule type" value="Genomic_DNA"/>
</dbReference>
<dbReference type="InterPro" id="IPR003103">
    <property type="entry name" value="BAG_domain"/>
</dbReference>
<feature type="compositionally biased region" description="Low complexity" evidence="1">
    <location>
        <begin position="395"/>
        <end position="409"/>
    </location>
</feature>
<evidence type="ECO:0000259" key="2">
    <source>
        <dbReference type="Pfam" id="PF02179"/>
    </source>
</evidence>
<dbReference type="SUPFAM" id="SSF63491">
    <property type="entry name" value="BAG domain"/>
    <property type="match status" value="1"/>
</dbReference>
<reference evidence="3 4" key="1">
    <citation type="journal article" date="2015" name="Front. Microbiol.">
        <title>Genome sequence of the plant growth promoting endophytic yeast Rhodotorula graminis WP1.</title>
        <authorList>
            <person name="Firrincieli A."/>
            <person name="Otillar R."/>
            <person name="Salamov A."/>
            <person name="Schmutz J."/>
            <person name="Khan Z."/>
            <person name="Redman R.S."/>
            <person name="Fleck N.D."/>
            <person name="Lindquist E."/>
            <person name="Grigoriev I.V."/>
            <person name="Doty S.L."/>
        </authorList>
    </citation>
    <scope>NUCLEOTIDE SEQUENCE [LARGE SCALE GENOMIC DNA]</scope>
    <source>
        <strain evidence="3 4">WP1</strain>
    </source>
</reference>
<evidence type="ECO:0000313" key="4">
    <source>
        <dbReference type="Proteomes" id="UP000053890"/>
    </source>
</evidence>
<organism evidence="3 4">
    <name type="scientific">Rhodotorula graminis (strain WP1)</name>
    <dbReference type="NCBI Taxonomy" id="578459"/>
    <lineage>
        <taxon>Eukaryota</taxon>
        <taxon>Fungi</taxon>
        <taxon>Dikarya</taxon>
        <taxon>Basidiomycota</taxon>
        <taxon>Pucciniomycotina</taxon>
        <taxon>Microbotryomycetes</taxon>
        <taxon>Sporidiobolales</taxon>
        <taxon>Sporidiobolaceae</taxon>
        <taxon>Rhodotorula</taxon>
    </lineage>
</organism>
<feature type="compositionally biased region" description="Basic and acidic residues" evidence="1">
    <location>
        <begin position="454"/>
        <end position="468"/>
    </location>
</feature>
<feature type="compositionally biased region" description="Acidic residues" evidence="1">
    <location>
        <begin position="333"/>
        <end position="351"/>
    </location>
</feature>
<dbReference type="OrthoDB" id="2530451at2759"/>
<feature type="region of interest" description="Disordered" evidence="1">
    <location>
        <begin position="236"/>
        <end position="260"/>
    </location>
</feature>
<dbReference type="AlphaFoldDB" id="A0A194S4T7"/>
<feature type="compositionally biased region" description="Low complexity" evidence="1">
    <location>
        <begin position="236"/>
        <end position="246"/>
    </location>
</feature>
<proteinExistence type="predicted"/>
<gene>
    <name evidence="3" type="ORF">RHOBADRAFT_44032</name>
</gene>
<dbReference type="STRING" id="578459.A0A194S4T7"/>
<feature type="compositionally biased region" description="Low complexity" evidence="1">
    <location>
        <begin position="354"/>
        <end position="370"/>
    </location>
</feature>
<feature type="region of interest" description="Disordered" evidence="1">
    <location>
        <begin position="1"/>
        <end position="20"/>
    </location>
</feature>